<keyword evidence="4" id="KW-1185">Reference proteome</keyword>
<sequence>MSDSRLIEEQAWLEAERAERERVEAERAEWERAEAEQAEREAKEKKACKEEERWVAEHKCKAKTSKGDEAGASGEARGEVKQVVMDPSCTHCAQAKVVCKFLMDSNKKRVACMCCNLSKGKCQWPGDGKDAEAGPKVKANKGKERKPNDEMPEPRLSQKKWAKSKVVEVLEIDEPKAGGSGAGKASAAMSLGLEEKLEQLIDTVGMIANNLAGLFELQEAMVENSSRIAYTLELLLNESYGFGMAVSPLDLGSSELDSNELREEAKWLKAHGKDEEEGTEGEDETMAEAK</sequence>
<keyword evidence="1" id="KW-0175">Coiled coil</keyword>
<feature type="region of interest" description="Disordered" evidence="2">
    <location>
        <begin position="267"/>
        <end position="290"/>
    </location>
</feature>
<feature type="compositionally biased region" description="Acidic residues" evidence="2">
    <location>
        <begin position="275"/>
        <end position="290"/>
    </location>
</feature>
<dbReference type="HOGENOM" id="CLU_048923_0_0_1"/>
<reference evidence="4" key="2">
    <citation type="submission" date="2015-01" db="EMBL/GenBank/DDBJ databases">
        <title>Evolutionary Origins and Diversification of the Mycorrhizal Mutualists.</title>
        <authorList>
            <consortium name="DOE Joint Genome Institute"/>
            <consortium name="Mycorrhizal Genomics Consortium"/>
            <person name="Kohler A."/>
            <person name="Kuo A."/>
            <person name="Nagy L.G."/>
            <person name="Floudas D."/>
            <person name="Copeland A."/>
            <person name="Barry K.W."/>
            <person name="Cichocki N."/>
            <person name="Veneault-Fourrey C."/>
            <person name="LaButti K."/>
            <person name="Lindquist E.A."/>
            <person name="Lipzen A."/>
            <person name="Lundell T."/>
            <person name="Morin E."/>
            <person name="Murat C."/>
            <person name="Riley R."/>
            <person name="Ohm R."/>
            <person name="Sun H."/>
            <person name="Tunlid A."/>
            <person name="Henrissat B."/>
            <person name="Grigoriev I.V."/>
            <person name="Hibbett D.S."/>
            <person name="Martin F."/>
        </authorList>
    </citation>
    <scope>NUCLEOTIDE SEQUENCE [LARGE SCALE GENOMIC DNA]</scope>
    <source>
        <strain evidence="4">Marx 270</strain>
    </source>
</reference>
<gene>
    <name evidence="3" type="ORF">M404DRAFT_21788</name>
</gene>
<dbReference type="InParanoid" id="A0A0C3JLR1"/>
<evidence type="ECO:0000313" key="4">
    <source>
        <dbReference type="Proteomes" id="UP000054217"/>
    </source>
</evidence>
<dbReference type="AlphaFoldDB" id="A0A0C3JLR1"/>
<feature type="coiled-coil region" evidence="1">
    <location>
        <begin position="13"/>
        <end position="52"/>
    </location>
</feature>
<dbReference type="Proteomes" id="UP000054217">
    <property type="component" value="Unassembled WGS sequence"/>
</dbReference>
<reference evidence="3 4" key="1">
    <citation type="submission" date="2014-04" db="EMBL/GenBank/DDBJ databases">
        <authorList>
            <consortium name="DOE Joint Genome Institute"/>
            <person name="Kuo A."/>
            <person name="Kohler A."/>
            <person name="Costa M.D."/>
            <person name="Nagy L.G."/>
            <person name="Floudas D."/>
            <person name="Copeland A."/>
            <person name="Barry K.W."/>
            <person name="Cichocki N."/>
            <person name="Veneault-Fourrey C."/>
            <person name="LaButti K."/>
            <person name="Lindquist E.A."/>
            <person name="Lipzen A."/>
            <person name="Lundell T."/>
            <person name="Morin E."/>
            <person name="Murat C."/>
            <person name="Sun H."/>
            <person name="Tunlid A."/>
            <person name="Henrissat B."/>
            <person name="Grigoriev I.V."/>
            <person name="Hibbett D.S."/>
            <person name="Martin F."/>
            <person name="Nordberg H.P."/>
            <person name="Cantor M.N."/>
            <person name="Hua S.X."/>
        </authorList>
    </citation>
    <scope>NUCLEOTIDE SEQUENCE [LARGE SCALE GENOMIC DNA]</scope>
    <source>
        <strain evidence="3 4">Marx 270</strain>
    </source>
</reference>
<evidence type="ECO:0000256" key="2">
    <source>
        <dbReference type="SAM" id="MobiDB-lite"/>
    </source>
</evidence>
<protein>
    <recommendedName>
        <fullName evidence="5">Zn(2)-C6 fungal-type domain-containing protein</fullName>
    </recommendedName>
</protein>
<feature type="compositionally biased region" description="Basic and acidic residues" evidence="2">
    <location>
        <begin position="127"/>
        <end position="153"/>
    </location>
</feature>
<feature type="region of interest" description="Disordered" evidence="2">
    <location>
        <begin position="125"/>
        <end position="158"/>
    </location>
</feature>
<dbReference type="STRING" id="870435.A0A0C3JLR1"/>
<name>A0A0C3JLR1_PISTI</name>
<evidence type="ECO:0000256" key="1">
    <source>
        <dbReference type="SAM" id="Coils"/>
    </source>
</evidence>
<dbReference type="EMBL" id="KN831953">
    <property type="protein sequence ID" value="KIO10108.1"/>
    <property type="molecule type" value="Genomic_DNA"/>
</dbReference>
<evidence type="ECO:0000313" key="3">
    <source>
        <dbReference type="EMBL" id="KIO10108.1"/>
    </source>
</evidence>
<proteinExistence type="predicted"/>
<accession>A0A0C3JLR1</accession>
<organism evidence="3 4">
    <name type="scientific">Pisolithus tinctorius Marx 270</name>
    <dbReference type="NCBI Taxonomy" id="870435"/>
    <lineage>
        <taxon>Eukaryota</taxon>
        <taxon>Fungi</taxon>
        <taxon>Dikarya</taxon>
        <taxon>Basidiomycota</taxon>
        <taxon>Agaricomycotina</taxon>
        <taxon>Agaricomycetes</taxon>
        <taxon>Agaricomycetidae</taxon>
        <taxon>Boletales</taxon>
        <taxon>Sclerodermatineae</taxon>
        <taxon>Pisolithaceae</taxon>
        <taxon>Pisolithus</taxon>
    </lineage>
</organism>
<evidence type="ECO:0008006" key="5">
    <source>
        <dbReference type="Google" id="ProtNLM"/>
    </source>
</evidence>